<name>A0ABQ5N3M0_9CLOT</name>
<gene>
    <name evidence="10" type="primary">ecfA_2</name>
    <name evidence="10" type="ORF">bsdE14_11960</name>
</gene>
<evidence type="ECO:0000259" key="9">
    <source>
        <dbReference type="PROSITE" id="PS50893"/>
    </source>
</evidence>
<dbReference type="EMBL" id="BRXR01000001">
    <property type="protein sequence ID" value="GLC29786.1"/>
    <property type="molecule type" value="Genomic_DNA"/>
</dbReference>
<dbReference type="Proteomes" id="UP001208567">
    <property type="component" value="Unassembled WGS sequence"/>
</dbReference>
<dbReference type="InterPro" id="IPR015856">
    <property type="entry name" value="ABC_transpr_CbiO/EcfA_su"/>
</dbReference>
<dbReference type="PANTHER" id="PTHR43553:SF24">
    <property type="entry name" value="ENERGY-COUPLING FACTOR TRANSPORTER ATP-BINDING PROTEIN ECFA1"/>
    <property type="match status" value="1"/>
</dbReference>
<evidence type="ECO:0000256" key="7">
    <source>
        <dbReference type="ARBA" id="ARBA00022967"/>
    </source>
</evidence>
<evidence type="ECO:0000256" key="5">
    <source>
        <dbReference type="ARBA" id="ARBA00022741"/>
    </source>
</evidence>
<comment type="similarity">
    <text evidence="2">Belongs to the ABC transporter superfamily.</text>
</comment>
<dbReference type="Gene3D" id="3.40.50.300">
    <property type="entry name" value="P-loop containing nucleotide triphosphate hydrolases"/>
    <property type="match status" value="1"/>
</dbReference>
<dbReference type="CDD" id="cd03225">
    <property type="entry name" value="ABC_cobalt_CbiO_domain1"/>
    <property type="match status" value="1"/>
</dbReference>
<organism evidence="10 11">
    <name type="scientific">Clostridium omnivorum</name>
    <dbReference type="NCBI Taxonomy" id="1604902"/>
    <lineage>
        <taxon>Bacteria</taxon>
        <taxon>Bacillati</taxon>
        <taxon>Bacillota</taxon>
        <taxon>Clostridia</taxon>
        <taxon>Eubacteriales</taxon>
        <taxon>Clostridiaceae</taxon>
        <taxon>Clostridium</taxon>
    </lineage>
</organism>
<dbReference type="InterPro" id="IPR050095">
    <property type="entry name" value="ECF_ABC_transporter_ATP-bd"/>
</dbReference>
<keyword evidence="3" id="KW-0813">Transport</keyword>
<evidence type="ECO:0000256" key="3">
    <source>
        <dbReference type="ARBA" id="ARBA00022448"/>
    </source>
</evidence>
<dbReference type="PROSITE" id="PS00211">
    <property type="entry name" value="ABC_TRANSPORTER_1"/>
    <property type="match status" value="1"/>
</dbReference>
<accession>A0ABQ5N3M0</accession>
<dbReference type="NCBIfam" id="TIGR04520">
    <property type="entry name" value="ECF_ATPase_1"/>
    <property type="match status" value="1"/>
</dbReference>
<dbReference type="PROSITE" id="PS50893">
    <property type="entry name" value="ABC_TRANSPORTER_2"/>
    <property type="match status" value="1"/>
</dbReference>
<dbReference type="InterPro" id="IPR003593">
    <property type="entry name" value="AAA+_ATPase"/>
</dbReference>
<keyword evidence="6 10" id="KW-0067">ATP-binding</keyword>
<keyword evidence="11" id="KW-1185">Reference proteome</keyword>
<dbReference type="PANTHER" id="PTHR43553">
    <property type="entry name" value="HEAVY METAL TRANSPORTER"/>
    <property type="match status" value="1"/>
</dbReference>
<keyword evidence="5" id="KW-0547">Nucleotide-binding</keyword>
<keyword evidence="4" id="KW-1003">Cell membrane</keyword>
<dbReference type="GO" id="GO:0005524">
    <property type="term" value="F:ATP binding"/>
    <property type="evidence" value="ECO:0007669"/>
    <property type="project" value="UniProtKB-KW"/>
</dbReference>
<reference evidence="10 11" key="1">
    <citation type="journal article" date="2024" name="Int. J. Syst. Evol. Microbiol.">
        <title>Clostridium omnivorum sp. nov., isolated from anoxic soil under the treatment of reductive soil disinfestation.</title>
        <authorList>
            <person name="Ueki A."/>
            <person name="Tonouchi A."/>
            <person name="Kaku N."/>
            <person name="Honma S."/>
            <person name="Ueki K."/>
        </authorList>
    </citation>
    <scope>NUCLEOTIDE SEQUENCE [LARGE SCALE GENOMIC DNA]</scope>
    <source>
        <strain evidence="10 11">E14</strain>
    </source>
</reference>
<dbReference type="InterPro" id="IPR003439">
    <property type="entry name" value="ABC_transporter-like_ATP-bd"/>
</dbReference>
<dbReference type="InterPro" id="IPR030947">
    <property type="entry name" value="EcfA_1"/>
</dbReference>
<dbReference type="NCBIfam" id="NF010167">
    <property type="entry name" value="PRK13648.1"/>
    <property type="match status" value="1"/>
</dbReference>
<dbReference type="InterPro" id="IPR027417">
    <property type="entry name" value="P-loop_NTPase"/>
</dbReference>
<dbReference type="InterPro" id="IPR017871">
    <property type="entry name" value="ABC_transporter-like_CS"/>
</dbReference>
<evidence type="ECO:0000313" key="11">
    <source>
        <dbReference type="Proteomes" id="UP001208567"/>
    </source>
</evidence>
<evidence type="ECO:0000313" key="10">
    <source>
        <dbReference type="EMBL" id="GLC29786.1"/>
    </source>
</evidence>
<proteinExistence type="inferred from homology"/>
<evidence type="ECO:0000256" key="8">
    <source>
        <dbReference type="ARBA" id="ARBA00023136"/>
    </source>
</evidence>
<dbReference type="RefSeq" id="WP_264849067.1">
    <property type="nucleotide sequence ID" value="NZ_BRXR01000001.1"/>
</dbReference>
<evidence type="ECO:0000256" key="4">
    <source>
        <dbReference type="ARBA" id="ARBA00022475"/>
    </source>
</evidence>
<dbReference type="SMART" id="SM00382">
    <property type="entry name" value="AAA"/>
    <property type="match status" value="1"/>
</dbReference>
<dbReference type="Pfam" id="PF00005">
    <property type="entry name" value="ABC_tran"/>
    <property type="match status" value="1"/>
</dbReference>
<sequence>MENMIESKDLMYQYGGAEGEEPKLALDGVSIDVKKGEFLVILGRNGSGKSTFAKHINALLLPSGGKMYVNGLDTSDVENTWNIRNTAGMVFQNPDNQIVATIVEEDVAFGPENLGIPPKEIRSRVDESLKRVDMYEYRRHAPHLLSGGQKQRIAIAGILAMRPSCIVFDEPTAMLDPSGRKEVIDTIKDLNKRLGITIVLITHFMEEAAQADRIIVMDSGKPVMEGVPREIFSQVAKMKTIGLDVPQVTELAYELSNSGINVTTDILTIDEMVNALCQLK</sequence>
<comment type="subcellular location">
    <subcellularLocation>
        <location evidence="1">Cell membrane</location>
        <topology evidence="1">Peripheral membrane protein</topology>
    </subcellularLocation>
</comment>
<protein>
    <submittedName>
        <fullName evidence="10">Energy-coupling factor transporter ATP-binding protein EcfA</fullName>
    </submittedName>
</protein>
<comment type="caution">
    <text evidence="10">The sequence shown here is derived from an EMBL/GenBank/DDBJ whole genome shotgun (WGS) entry which is preliminary data.</text>
</comment>
<evidence type="ECO:0000256" key="1">
    <source>
        <dbReference type="ARBA" id="ARBA00004202"/>
    </source>
</evidence>
<dbReference type="SUPFAM" id="SSF52540">
    <property type="entry name" value="P-loop containing nucleoside triphosphate hydrolases"/>
    <property type="match status" value="1"/>
</dbReference>
<evidence type="ECO:0000256" key="6">
    <source>
        <dbReference type="ARBA" id="ARBA00022840"/>
    </source>
</evidence>
<keyword evidence="8" id="KW-0472">Membrane</keyword>
<evidence type="ECO:0000256" key="2">
    <source>
        <dbReference type="ARBA" id="ARBA00005417"/>
    </source>
</evidence>
<feature type="domain" description="ABC transporter" evidence="9">
    <location>
        <begin position="5"/>
        <end position="244"/>
    </location>
</feature>
<keyword evidence="7" id="KW-1278">Translocase</keyword>